<dbReference type="Gene3D" id="1.10.8.500">
    <property type="entry name" value="HAMP domain in histidine kinase"/>
    <property type="match status" value="1"/>
</dbReference>
<keyword evidence="3" id="KW-0145">Chemotaxis</keyword>
<comment type="similarity">
    <text evidence="8">Belongs to the methyl-accepting chemotaxis (MCP) protein family.</text>
</comment>
<evidence type="ECO:0000256" key="4">
    <source>
        <dbReference type="ARBA" id="ARBA00022692"/>
    </source>
</evidence>
<evidence type="ECO:0000313" key="13">
    <source>
        <dbReference type="Proteomes" id="UP001597327"/>
    </source>
</evidence>
<dbReference type="PRINTS" id="PR00260">
    <property type="entry name" value="CHEMTRNSDUCR"/>
</dbReference>
<dbReference type="EMBL" id="JBHUFA010000001">
    <property type="protein sequence ID" value="MFD1695374.1"/>
    <property type="molecule type" value="Genomic_DNA"/>
</dbReference>
<dbReference type="Gene3D" id="1.10.287.950">
    <property type="entry name" value="Methyl-accepting chemotaxis protein"/>
    <property type="match status" value="1"/>
</dbReference>
<feature type="domain" description="HAMP" evidence="11">
    <location>
        <begin position="333"/>
        <end position="386"/>
    </location>
</feature>
<dbReference type="Pfam" id="PF00015">
    <property type="entry name" value="MCPsignal"/>
    <property type="match status" value="1"/>
</dbReference>
<dbReference type="CDD" id="cd18774">
    <property type="entry name" value="PDC2_HK_sensor"/>
    <property type="match status" value="1"/>
</dbReference>
<keyword evidence="4" id="KW-0812">Transmembrane</keyword>
<keyword evidence="7 9" id="KW-0807">Transducer</keyword>
<organism evidence="12 13">
    <name type="scientific">Roseibium aestuarii</name>
    <dbReference type="NCBI Taxonomy" id="2600299"/>
    <lineage>
        <taxon>Bacteria</taxon>
        <taxon>Pseudomonadati</taxon>
        <taxon>Pseudomonadota</taxon>
        <taxon>Alphaproteobacteria</taxon>
        <taxon>Hyphomicrobiales</taxon>
        <taxon>Stappiaceae</taxon>
        <taxon>Roseibium</taxon>
    </lineage>
</organism>
<dbReference type="SUPFAM" id="SSF58104">
    <property type="entry name" value="Methyl-accepting chemotaxis protein (MCP) signaling domain"/>
    <property type="match status" value="1"/>
</dbReference>
<evidence type="ECO:0000256" key="8">
    <source>
        <dbReference type="ARBA" id="ARBA00029447"/>
    </source>
</evidence>
<dbReference type="PANTHER" id="PTHR32089:SF112">
    <property type="entry name" value="LYSOZYME-LIKE PROTEIN-RELATED"/>
    <property type="match status" value="1"/>
</dbReference>
<evidence type="ECO:0000259" key="10">
    <source>
        <dbReference type="PROSITE" id="PS50111"/>
    </source>
</evidence>
<dbReference type="Proteomes" id="UP001597327">
    <property type="component" value="Unassembled WGS sequence"/>
</dbReference>
<evidence type="ECO:0000256" key="2">
    <source>
        <dbReference type="ARBA" id="ARBA00022475"/>
    </source>
</evidence>
<keyword evidence="5" id="KW-1133">Transmembrane helix</keyword>
<sequence length="683" mass="73350">MLKSSSDLEKQSGNQLLTLVDSRAETLSRYLKDIADSLLAVSTSENVQWAVKDLTAAYAREGKGTSNSVRQNYISENPYPKGEKQKLDRAQADTIYNTVHGDHHPWFRKLLESKGYYDIFLITPEGDVVYTVFKEEDFGTNLKTGPWKTSDLARAFSEASGKAAGSVTFLDFAPYAPSNGEPASFIATPIYQGETLLGVLAFQMPIGRINEIMQSTLGMGDTGETYLVGEDRLMRSDSRFSQDSTILSRKVDTPAVAAAFEGRQDLMEVTDYRGTDVLSAFTLIEFQGARWGVIGEQDMSEILAPVHELRDTILLASACVLAVVTLLGWVAARGISRPLTAMCTVMTRLAHQDLDVAITGADRKDELGAMAQALTIFKGNMQETNRLRHEQEQAKLRTEEEKRAFMHRLADEFNAVVGSIIESVARSAQDLNMTSATMAGSAEETTHQASAVAAAAEQASANVQTVASATEEMSASVEEINRQVSESFSITRQAVDEADQANAAVNSLSEGAERIGNVVQIIQEIANQTNLLALNATIEAARAGEAGKGFAVVASEVKALAGQTASATDEIATQIASMQSSTEASVLRIRNISRTITRMNEISGMIAAAIEEQTSANNEIARNVQEAAEGTTEVSANIAGVSQAANETGAAAAQVQSASTELAHQAGELEAKLDSFLDKVRSA</sequence>
<feature type="domain" description="Methyl-accepting transducer" evidence="10">
    <location>
        <begin position="420"/>
        <end position="663"/>
    </location>
</feature>
<evidence type="ECO:0000256" key="3">
    <source>
        <dbReference type="ARBA" id="ARBA00022500"/>
    </source>
</evidence>
<dbReference type="PROSITE" id="PS50111">
    <property type="entry name" value="CHEMOTAXIS_TRANSDUC_2"/>
    <property type="match status" value="1"/>
</dbReference>
<evidence type="ECO:0000256" key="6">
    <source>
        <dbReference type="ARBA" id="ARBA00023136"/>
    </source>
</evidence>
<dbReference type="PANTHER" id="PTHR32089">
    <property type="entry name" value="METHYL-ACCEPTING CHEMOTAXIS PROTEIN MCPB"/>
    <property type="match status" value="1"/>
</dbReference>
<comment type="subcellular location">
    <subcellularLocation>
        <location evidence="1">Cell membrane</location>
        <topology evidence="1">Multi-pass membrane protein</topology>
    </subcellularLocation>
</comment>
<evidence type="ECO:0000256" key="9">
    <source>
        <dbReference type="PROSITE-ProRule" id="PRU00284"/>
    </source>
</evidence>
<dbReference type="CDD" id="cd06225">
    <property type="entry name" value="HAMP"/>
    <property type="match status" value="1"/>
</dbReference>
<evidence type="ECO:0000256" key="7">
    <source>
        <dbReference type="ARBA" id="ARBA00023224"/>
    </source>
</evidence>
<dbReference type="RefSeq" id="WP_377175316.1">
    <property type="nucleotide sequence ID" value="NZ_JBHUFA010000001.1"/>
</dbReference>
<evidence type="ECO:0000256" key="5">
    <source>
        <dbReference type="ARBA" id="ARBA00022989"/>
    </source>
</evidence>
<dbReference type="Pfam" id="PF00672">
    <property type="entry name" value="HAMP"/>
    <property type="match status" value="1"/>
</dbReference>
<keyword evidence="2" id="KW-1003">Cell membrane</keyword>
<dbReference type="Pfam" id="PF02743">
    <property type="entry name" value="dCache_1"/>
    <property type="match status" value="1"/>
</dbReference>
<proteinExistence type="inferred from homology"/>
<comment type="caution">
    <text evidence="12">The sequence shown here is derived from an EMBL/GenBank/DDBJ whole genome shotgun (WGS) entry which is preliminary data.</text>
</comment>
<protein>
    <submittedName>
        <fullName evidence="12">Methyl-accepting chemotaxis protein</fullName>
    </submittedName>
</protein>
<reference evidence="13" key="1">
    <citation type="journal article" date="2019" name="Int. J. Syst. Evol. Microbiol.">
        <title>The Global Catalogue of Microorganisms (GCM) 10K type strain sequencing project: providing services to taxonomists for standard genome sequencing and annotation.</title>
        <authorList>
            <consortium name="The Broad Institute Genomics Platform"/>
            <consortium name="The Broad Institute Genome Sequencing Center for Infectious Disease"/>
            <person name="Wu L."/>
            <person name="Ma J."/>
        </authorList>
    </citation>
    <scope>NUCLEOTIDE SEQUENCE [LARGE SCALE GENOMIC DNA]</scope>
    <source>
        <strain evidence="13">JCM 3369</strain>
    </source>
</reference>
<dbReference type="InterPro" id="IPR004090">
    <property type="entry name" value="Chemotax_Me-accpt_rcpt"/>
</dbReference>
<evidence type="ECO:0000259" key="11">
    <source>
        <dbReference type="PROSITE" id="PS50885"/>
    </source>
</evidence>
<dbReference type="SMART" id="SM00304">
    <property type="entry name" value="HAMP"/>
    <property type="match status" value="1"/>
</dbReference>
<dbReference type="InterPro" id="IPR004089">
    <property type="entry name" value="MCPsignal_dom"/>
</dbReference>
<evidence type="ECO:0000256" key="1">
    <source>
        <dbReference type="ARBA" id="ARBA00004651"/>
    </source>
</evidence>
<keyword evidence="13" id="KW-1185">Reference proteome</keyword>
<dbReference type="InterPro" id="IPR033479">
    <property type="entry name" value="dCache_1"/>
</dbReference>
<evidence type="ECO:0000313" key="12">
    <source>
        <dbReference type="EMBL" id="MFD1695374.1"/>
    </source>
</evidence>
<gene>
    <name evidence="12" type="ORF">ACFSC7_07580</name>
</gene>
<dbReference type="SMART" id="SM00283">
    <property type="entry name" value="MA"/>
    <property type="match status" value="1"/>
</dbReference>
<accession>A0ABW4JVU8</accession>
<dbReference type="PROSITE" id="PS50885">
    <property type="entry name" value="HAMP"/>
    <property type="match status" value="1"/>
</dbReference>
<dbReference type="Gene3D" id="3.30.450.20">
    <property type="entry name" value="PAS domain"/>
    <property type="match status" value="1"/>
</dbReference>
<keyword evidence="6" id="KW-0472">Membrane</keyword>
<dbReference type="InterPro" id="IPR003660">
    <property type="entry name" value="HAMP_dom"/>
</dbReference>
<name>A0ABW4JVU8_9HYPH</name>